<accession>A0AAE3NLD2</accession>
<comment type="caution">
    <text evidence="2">The sequence shown here is derived from an EMBL/GenBank/DDBJ whole genome shotgun (WGS) entry which is preliminary data.</text>
</comment>
<sequence>MVAPGGPDDETWAKMGKRSRRVYVVLVVAFWGVFLGLLVKKILLGYPNITINVMDSGGVIKPTKGVP</sequence>
<keyword evidence="1" id="KW-0812">Transmembrane</keyword>
<gene>
    <name evidence="2" type="ORF">LBW55_20630</name>
</gene>
<proteinExistence type="predicted"/>
<name>A0AAE3NLD2_RALSL</name>
<keyword evidence="1" id="KW-1133">Transmembrane helix</keyword>
<dbReference type="RefSeq" id="WP_184848799.1">
    <property type="nucleotide sequence ID" value="NZ_JABZEH010000001.1"/>
</dbReference>
<organism evidence="2 3">
    <name type="scientific">Ralstonia solanacearum</name>
    <name type="common">Pseudomonas solanacearum</name>
    <dbReference type="NCBI Taxonomy" id="305"/>
    <lineage>
        <taxon>Bacteria</taxon>
        <taxon>Pseudomonadati</taxon>
        <taxon>Pseudomonadota</taxon>
        <taxon>Betaproteobacteria</taxon>
        <taxon>Burkholderiales</taxon>
        <taxon>Burkholderiaceae</taxon>
        <taxon>Ralstonia</taxon>
        <taxon>Ralstonia solanacearum species complex</taxon>
    </lineage>
</organism>
<dbReference type="AlphaFoldDB" id="A0AAE3NLD2"/>
<evidence type="ECO:0008006" key="4">
    <source>
        <dbReference type="Google" id="ProtNLM"/>
    </source>
</evidence>
<reference evidence="2" key="1">
    <citation type="submission" date="2021-09" db="EMBL/GenBank/DDBJ databases">
        <title>Genomic analysis of Ralstonia spp.</title>
        <authorList>
            <person name="Aburjaile F."/>
            <person name="Ariute J.C."/>
            <person name="Pais A.K.L."/>
            <person name="Albuquerque G.M.R."/>
            <person name="Silva A.M.F."/>
            <person name="Brenig B."/>
            <person name="Azevedo V."/>
            <person name="Matiuzzi M."/>
            <person name="Ramos R."/>
            <person name="Goes-Neto A."/>
            <person name="Soares S."/>
            <person name="Iseppon A.M.B."/>
            <person name="Souza E."/>
            <person name="Gama M."/>
        </authorList>
    </citation>
    <scope>NUCLEOTIDE SEQUENCE</scope>
    <source>
        <strain evidence="2">B4</strain>
    </source>
</reference>
<dbReference type="EMBL" id="JAIVEX010000012">
    <property type="protein sequence ID" value="MDB0524015.1"/>
    <property type="molecule type" value="Genomic_DNA"/>
</dbReference>
<evidence type="ECO:0000313" key="3">
    <source>
        <dbReference type="Proteomes" id="UP001143674"/>
    </source>
</evidence>
<evidence type="ECO:0000256" key="1">
    <source>
        <dbReference type="SAM" id="Phobius"/>
    </source>
</evidence>
<feature type="transmembrane region" description="Helical" evidence="1">
    <location>
        <begin position="22"/>
        <end position="39"/>
    </location>
</feature>
<evidence type="ECO:0000313" key="2">
    <source>
        <dbReference type="EMBL" id="MDB0524015.1"/>
    </source>
</evidence>
<dbReference type="Proteomes" id="UP001143674">
    <property type="component" value="Unassembled WGS sequence"/>
</dbReference>
<protein>
    <recommendedName>
        <fullName evidence="4">Transmembrane protein</fullName>
    </recommendedName>
</protein>
<keyword evidence="1" id="KW-0472">Membrane</keyword>